<dbReference type="GO" id="GO:0003700">
    <property type="term" value="F:DNA-binding transcription factor activity"/>
    <property type="evidence" value="ECO:0007669"/>
    <property type="project" value="InterPro"/>
</dbReference>
<dbReference type="GO" id="GO:0046872">
    <property type="term" value="F:metal ion binding"/>
    <property type="evidence" value="ECO:0007669"/>
    <property type="project" value="InterPro"/>
</dbReference>
<name>A0A0C6NZT4_BORBO</name>
<dbReference type="Proteomes" id="UP000007564">
    <property type="component" value="Chromosome"/>
</dbReference>
<dbReference type="GO" id="GO:0045893">
    <property type="term" value="P:positive regulation of DNA-templated transcription"/>
    <property type="evidence" value="ECO:0007669"/>
    <property type="project" value="InterPro"/>
</dbReference>
<dbReference type="InterPro" id="IPR011791">
    <property type="entry name" value="CadR-PbrR"/>
</dbReference>
<dbReference type="GeneID" id="69602625"/>
<dbReference type="InterPro" id="IPR009061">
    <property type="entry name" value="DNA-bd_dom_put_sf"/>
</dbReference>
<dbReference type="NCBIfam" id="TIGR02047">
    <property type="entry name" value="CadR-PbrR"/>
    <property type="match status" value="1"/>
</dbReference>
<dbReference type="PANTHER" id="PTHR30204:SF92">
    <property type="entry name" value="HTH-TYPE TRANSCRIPTIONAL REGULATOR ZNTR"/>
    <property type="match status" value="1"/>
</dbReference>
<gene>
    <name evidence="3" type="ORF">BN112_0322</name>
</gene>
<dbReference type="OrthoDB" id="9808480at2"/>
<dbReference type="Gene3D" id="1.10.1660.10">
    <property type="match status" value="1"/>
</dbReference>
<dbReference type="SMART" id="SM00422">
    <property type="entry name" value="HTH_MERR"/>
    <property type="match status" value="1"/>
</dbReference>
<evidence type="ECO:0000313" key="4">
    <source>
        <dbReference type="Proteomes" id="UP000007564"/>
    </source>
</evidence>
<protein>
    <submittedName>
        <fullName evidence="3">Putative MerR-family transcriptional regulator</fullName>
    </submittedName>
</protein>
<evidence type="ECO:0000256" key="1">
    <source>
        <dbReference type="ARBA" id="ARBA00023125"/>
    </source>
</evidence>
<feature type="domain" description="HTH merR-type" evidence="2">
    <location>
        <begin position="1"/>
        <end position="69"/>
    </location>
</feature>
<dbReference type="InterPro" id="IPR047057">
    <property type="entry name" value="MerR_fam"/>
</dbReference>
<dbReference type="HOGENOM" id="CLU_060077_2_0_4"/>
<dbReference type="Pfam" id="PF13411">
    <property type="entry name" value="MerR_1"/>
    <property type="match status" value="1"/>
</dbReference>
<dbReference type="PRINTS" id="PR00040">
    <property type="entry name" value="HTHMERR"/>
</dbReference>
<evidence type="ECO:0000259" key="2">
    <source>
        <dbReference type="PROSITE" id="PS50937"/>
    </source>
</evidence>
<reference evidence="3 4" key="1">
    <citation type="journal article" date="2012" name="BMC Genomics">
        <title>Comparative genomics of the classical Bordetella subspecies: the evolution and exchange of virulence-associated diversity amongst closely related pathogens.</title>
        <authorList>
            <person name="Park J."/>
            <person name="Zhang Y."/>
            <person name="Buboltz A.M."/>
            <person name="Zhang X."/>
            <person name="Schuster S.C."/>
            <person name="Ahuja U."/>
            <person name="Liu M."/>
            <person name="Miller J.F."/>
            <person name="Sebaihia M."/>
            <person name="Bentley S.D."/>
            <person name="Parkhill J."/>
            <person name="Harvill E.T."/>
        </authorList>
    </citation>
    <scope>NUCLEOTIDE SEQUENCE [LARGE SCALE GENOMIC DNA]</scope>
    <source>
        <strain evidence="3 4">253</strain>
    </source>
</reference>
<dbReference type="AlphaFoldDB" id="A0A0C6NZT4"/>
<dbReference type="InterPro" id="IPR000551">
    <property type="entry name" value="MerR-type_HTH_dom"/>
</dbReference>
<dbReference type="GO" id="GO:0003677">
    <property type="term" value="F:DNA binding"/>
    <property type="evidence" value="ECO:0007669"/>
    <property type="project" value="UniProtKB-KW"/>
</dbReference>
<sequence>MKIGELARTAGTTVETVRYYEKEGLLPAPERGLNNYRSYGEAHVERLRLIRNCRALDMTQDEIRTVLALADNHEAGCAPINQVFDEHIAHVDARIAELTQLKAQLGELRQRCASARPDAEDCGILHGLSEMQVEERPERHTHLG</sequence>
<dbReference type="CDD" id="cd04784">
    <property type="entry name" value="HTH_CadR-PbrR"/>
    <property type="match status" value="1"/>
</dbReference>
<dbReference type="SUPFAM" id="SSF46955">
    <property type="entry name" value="Putative DNA-binding domain"/>
    <property type="match status" value="1"/>
</dbReference>
<dbReference type="PANTHER" id="PTHR30204">
    <property type="entry name" value="REDOX-CYCLING DRUG-SENSING TRANSCRIPTIONAL ACTIVATOR SOXR"/>
    <property type="match status" value="1"/>
</dbReference>
<dbReference type="EMBL" id="HE965806">
    <property type="protein sequence ID" value="CCJ52240.1"/>
    <property type="molecule type" value="Genomic_DNA"/>
</dbReference>
<dbReference type="RefSeq" id="WP_003812014.1">
    <property type="nucleotide sequence ID" value="NC_019382.1"/>
</dbReference>
<proteinExistence type="predicted"/>
<dbReference type="PROSITE" id="PS50937">
    <property type="entry name" value="HTH_MERR_2"/>
    <property type="match status" value="1"/>
</dbReference>
<accession>A0A0C6NZT4</accession>
<organism evidence="3 4">
    <name type="scientific">Bordetella bronchiseptica 253</name>
    <dbReference type="NCBI Taxonomy" id="568707"/>
    <lineage>
        <taxon>Bacteria</taxon>
        <taxon>Pseudomonadati</taxon>
        <taxon>Pseudomonadota</taxon>
        <taxon>Betaproteobacteria</taxon>
        <taxon>Burkholderiales</taxon>
        <taxon>Alcaligenaceae</taxon>
        <taxon>Bordetella</taxon>
    </lineage>
</organism>
<evidence type="ECO:0000313" key="3">
    <source>
        <dbReference type="EMBL" id="CCJ52240.1"/>
    </source>
</evidence>
<keyword evidence="1" id="KW-0238">DNA-binding</keyword>
<dbReference type="KEGG" id="bbh:BN112_0322"/>